<feature type="region of interest" description="Disordered" evidence="1">
    <location>
        <begin position="227"/>
        <end position="256"/>
    </location>
</feature>
<keyword evidence="3" id="KW-1185">Reference proteome</keyword>
<feature type="compositionally biased region" description="Basic and acidic residues" evidence="1">
    <location>
        <begin position="1"/>
        <end position="13"/>
    </location>
</feature>
<dbReference type="EMBL" id="JANPWB010000011">
    <property type="protein sequence ID" value="KAJ1126900.1"/>
    <property type="molecule type" value="Genomic_DNA"/>
</dbReference>
<dbReference type="Proteomes" id="UP001066276">
    <property type="component" value="Chromosome 7"/>
</dbReference>
<gene>
    <name evidence="2" type="ORF">NDU88_005306</name>
</gene>
<comment type="caution">
    <text evidence="2">The sequence shown here is derived from an EMBL/GenBank/DDBJ whole genome shotgun (WGS) entry which is preliminary data.</text>
</comment>
<accession>A0AAV7PFJ9</accession>
<reference evidence="2" key="1">
    <citation type="journal article" date="2022" name="bioRxiv">
        <title>Sequencing and chromosome-scale assembly of the giantPleurodeles waltlgenome.</title>
        <authorList>
            <person name="Brown T."/>
            <person name="Elewa A."/>
            <person name="Iarovenko S."/>
            <person name="Subramanian E."/>
            <person name="Araus A.J."/>
            <person name="Petzold A."/>
            <person name="Susuki M."/>
            <person name="Suzuki K.-i.T."/>
            <person name="Hayashi T."/>
            <person name="Toyoda A."/>
            <person name="Oliveira C."/>
            <person name="Osipova E."/>
            <person name="Leigh N.D."/>
            <person name="Simon A."/>
            <person name="Yun M.H."/>
        </authorList>
    </citation>
    <scope>NUCLEOTIDE SEQUENCE</scope>
    <source>
        <strain evidence="2">20211129_DDA</strain>
        <tissue evidence="2">Liver</tissue>
    </source>
</reference>
<feature type="compositionally biased region" description="Basic residues" evidence="1">
    <location>
        <begin position="240"/>
        <end position="256"/>
    </location>
</feature>
<dbReference type="SUPFAM" id="SSF50630">
    <property type="entry name" value="Acid proteases"/>
    <property type="match status" value="1"/>
</dbReference>
<dbReference type="PANTHER" id="PTHR46888:SF1">
    <property type="entry name" value="RIBONUCLEASE H"/>
    <property type="match status" value="1"/>
</dbReference>
<organism evidence="2 3">
    <name type="scientific">Pleurodeles waltl</name>
    <name type="common">Iberian ribbed newt</name>
    <dbReference type="NCBI Taxonomy" id="8319"/>
    <lineage>
        <taxon>Eukaryota</taxon>
        <taxon>Metazoa</taxon>
        <taxon>Chordata</taxon>
        <taxon>Craniata</taxon>
        <taxon>Vertebrata</taxon>
        <taxon>Euteleostomi</taxon>
        <taxon>Amphibia</taxon>
        <taxon>Batrachia</taxon>
        <taxon>Caudata</taxon>
        <taxon>Salamandroidea</taxon>
        <taxon>Salamandridae</taxon>
        <taxon>Pleurodelinae</taxon>
        <taxon>Pleurodeles</taxon>
    </lineage>
</organism>
<dbReference type="InterPro" id="IPR021109">
    <property type="entry name" value="Peptidase_aspartic_dom_sf"/>
</dbReference>
<sequence>MATKTEGRRKETGETTSAVRQTEAPKERRRKGAKGTAGAGLTAASRRPAGRTMRVQQDATEGQKAIRPNSSHAQGRAWPQQCGHIARHCTLNKETEEPMEISMMRGLVMWSGHNQTKYTTRMRLNQVEKNVLIESGCSQSVVKRDYVRPDQWIPHAQVLITYVHGDRKTYPIATVSINRRGQEECLSVGVIPNLGEDMIIGMDYDAFAYLLVNSNQDHMTDSWWKEEAPSVSTDIEEHPVRRKLSKKKKREQKQGY</sequence>
<feature type="region of interest" description="Disordered" evidence="1">
    <location>
        <begin position="1"/>
        <end position="79"/>
    </location>
</feature>
<protein>
    <submittedName>
        <fullName evidence="2">Uncharacterized protein</fullName>
    </submittedName>
</protein>
<evidence type="ECO:0000313" key="2">
    <source>
        <dbReference type="EMBL" id="KAJ1126900.1"/>
    </source>
</evidence>
<evidence type="ECO:0000256" key="1">
    <source>
        <dbReference type="SAM" id="MobiDB-lite"/>
    </source>
</evidence>
<dbReference type="PANTHER" id="PTHR46888">
    <property type="entry name" value="ZINC KNUCKLE DOMAINCONTAINING PROTEIN-RELATED"/>
    <property type="match status" value="1"/>
</dbReference>
<proteinExistence type="predicted"/>
<feature type="compositionally biased region" description="Low complexity" evidence="1">
    <location>
        <begin position="34"/>
        <end position="47"/>
    </location>
</feature>
<name>A0AAV7PFJ9_PLEWA</name>
<dbReference type="AlphaFoldDB" id="A0AAV7PFJ9"/>
<evidence type="ECO:0000313" key="3">
    <source>
        <dbReference type="Proteomes" id="UP001066276"/>
    </source>
</evidence>